<dbReference type="SUPFAM" id="SSF54236">
    <property type="entry name" value="Ubiquitin-like"/>
    <property type="match status" value="1"/>
</dbReference>
<dbReference type="Proteomes" id="UP001204833">
    <property type="component" value="Unassembled WGS sequence"/>
</dbReference>
<dbReference type="AlphaFoldDB" id="A0AAD5BF42"/>
<dbReference type="FunFam" id="3.10.20.90:FF:000202">
    <property type="entry name" value="Small ubiquitin-related modifier I"/>
    <property type="match status" value="1"/>
</dbReference>
<feature type="domain" description="Ubiquitin-like" evidence="2">
    <location>
        <begin position="56"/>
        <end position="133"/>
    </location>
</feature>
<feature type="region of interest" description="Disordered" evidence="1">
    <location>
        <begin position="1"/>
        <end position="57"/>
    </location>
</feature>
<dbReference type="Gene3D" id="3.10.20.90">
    <property type="entry name" value="Phosphatidylinositol 3-kinase Catalytic Subunit, Chain A, domain 1"/>
    <property type="match status" value="1"/>
</dbReference>
<dbReference type="SMART" id="SM00213">
    <property type="entry name" value="UBQ"/>
    <property type="match status" value="1"/>
</dbReference>
<dbReference type="CDD" id="cd16116">
    <property type="entry name" value="Ubl_Smt3_like"/>
    <property type="match status" value="1"/>
</dbReference>
<evidence type="ECO:0000313" key="3">
    <source>
        <dbReference type="EMBL" id="KAI5958014.1"/>
    </source>
</evidence>
<keyword evidence="4" id="KW-1185">Reference proteome</keyword>
<dbReference type="InterPro" id="IPR000626">
    <property type="entry name" value="Ubiquitin-like_dom"/>
</dbReference>
<accession>A0AAD5BF42</accession>
<comment type="caution">
    <text evidence="3">The sequence shown here is derived from an EMBL/GenBank/DDBJ whole genome shotgun (WGS) entry which is preliminary data.</text>
</comment>
<reference evidence="3 4" key="1">
    <citation type="journal article" date="2022" name="DNA Res.">
        <title>Genome analysis of five recently described species of the CUG-Ser clade uncovers Candida theae as a new hybrid lineage with pathogenic potential in the Candida parapsilosis species complex.</title>
        <authorList>
            <person name="Mixao V."/>
            <person name="Del Olmo V."/>
            <person name="Hegedusova E."/>
            <person name="Saus E."/>
            <person name="Pryszcz L."/>
            <person name="Cillingova A."/>
            <person name="Nosek J."/>
            <person name="Gabaldon T."/>
        </authorList>
    </citation>
    <scope>NUCLEOTIDE SEQUENCE [LARGE SCALE GENOMIC DNA]</scope>
    <source>
        <strain evidence="3 4">CBS 12239</strain>
    </source>
</reference>
<proteinExistence type="predicted"/>
<evidence type="ECO:0000259" key="2">
    <source>
        <dbReference type="PROSITE" id="PS50053"/>
    </source>
</evidence>
<organism evidence="3 4">
    <name type="scientific">Candida theae</name>
    <dbReference type="NCBI Taxonomy" id="1198502"/>
    <lineage>
        <taxon>Eukaryota</taxon>
        <taxon>Fungi</taxon>
        <taxon>Dikarya</taxon>
        <taxon>Ascomycota</taxon>
        <taxon>Saccharomycotina</taxon>
        <taxon>Pichiomycetes</taxon>
        <taxon>Debaryomycetaceae</taxon>
        <taxon>Candida/Lodderomyces clade</taxon>
        <taxon>Candida</taxon>
    </lineage>
</organism>
<evidence type="ECO:0000256" key="1">
    <source>
        <dbReference type="SAM" id="MobiDB-lite"/>
    </source>
</evidence>
<dbReference type="InterPro" id="IPR022617">
    <property type="entry name" value="Rad60/SUMO-like_dom"/>
</dbReference>
<dbReference type="RefSeq" id="XP_051608649.1">
    <property type="nucleotide sequence ID" value="XM_051752176.1"/>
</dbReference>
<dbReference type="PROSITE" id="PS50053">
    <property type="entry name" value="UBIQUITIN_2"/>
    <property type="match status" value="1"/>
</dbReference>
<dbReference type="InterPro" id="IPR029071">
    <property type="entry name" value="Ubiquitin-like_domsf"/>
</dbReference>
<name>A0AAD5BF42_9ASCO</name>
<evidence type="ECO:0000313" key="4">
    <source>
        <dbReference type="Proteomes" id="UP001204833"/>
    </source>
</evidence>
<dbReference type="GeneID" id="76150881"/>
<dbReference type="PANTHER" id="PTHR10562">
    <property type="entry name" value="SMALL UBIQUITIN-RELATED MODIFIER"/>
    <property type="match status" value="1"/>
</dbReference>
<dbReference type="Pfam" id="PF11976">
    <property type="entry name" value="Rad60-SLD"/>
    <property type="match status" value="1"/>
</dbReference>
<sequence>MSDLEQPNLPNDNQDTRDSATPAIISPPTESNENGGAANEQGDSGQPKEEKTEDKNRINLKVVDGNGGEIFFKVKRTTPMKKIMSAYCVKQGRAEDSVRFFFDGNRVNATQTPDDLDMEDNDVVEVHHAQLGGFCV</sequence>
<dbReference type="EMBL" id="JAIHNG010000119">
    <property type="protein sequence ID" value="KAI5958014.1"/>
    <property type="molecule type" value="Genomic_DNA"/>
</dbReference>
<gene>
    <name evidence="3" type="ORF">KGF57_002822</name>
</gene>
<feature type="compositionally biased region" description="Basic and acidic residues" evidence="1">
    <location>
        <begin position="46"/>
        <end position="57"/>
    </location>
</feature>
<protein>
    <submittedName>
        <fullName evidence="3">SMT3</fullName>
    </submittedName>
</protein>